<gene>
    <name evidence="1" type="ORF">LCGC14_0755390</name>
</gene>
<name>A0A0F9SMX7_9ZZZZ</name>
<proteinExistence type="predicted"/>
<dbReference type="EMBL" id="LAZR01001843">
    <property type="protein sequence ID" value="KKN38231.1"/>
    <property type="molecule type" value="Genomic_DNA"/>
</dbReference>
<evidence type="ECO:0000313" key="1">
    <source>
        <dbReference type="EMBL" id="KKN38231.1"/>
    </source>
</evidence>
<dbReference type="AlphaFoldDB" id="A0A0F9SMX7"/>
<organism evidence="1">
    <name type="scientific">marine sediment metagenome</name>
    <dbReference type="NCBI Taxonomy" id="412755"/>
    <lineage>
        <taxon>unclassified sequences</taxon>
        <taxon>metagenomes</taxon>
        <taxon>ecological metagenomes</taxon>
    </lineage>
</organism>
<sequence length="85" mass="10251">MSKDIKRKESIFNRLSKASKRQVRIRNLKGFTKNVQMEIKVQSVKYIRFSTYSFIFYLKDGRELGRVRIKAQTYKIAKEKFKKLI</sequence>
<accession>A0A0F9SMX7</accession>
<reference evidence="1" key="1">
    <citation type="journal article" date="2015" name="Nature">
        <title>Complex archaea that bridge the gap between prokaryotes and eukaryotes.</title>
        <authorList>
            <person name="Spang A."/>
            <person name="Saw J.H."/>
            <person name="Jorgensen S.L."/>
            <person name="Zaremba-Niedzwiedzka K."/>
            <person name="Martijn J."/>
            <person name="Lind A.E."/>
            <person name="van Eijk R."/>
            <person name="Schleper C."/>
            <person name="Guy L."/>
            <person name="Ettema T.J."/>
        </authorList>
    </citation>
    <scope>NUCLEOTIDE SEQUENCE</scope>
</reference>
<comment type="caution">
    <text evidence="1">The sequence shown here is derived from an EMBL/GenBank/DDBJ whole genome shotgun (WGS) entry which is preliminary data.</text>
</comment>
<protein>
    <submittedName>
        <fullName evidence="1">Uncharacterized protein</fullName>
    </submittedName>
</protein>